<evidence type="ECO:0008006" key="3">
    <source>
        <dbReference type="Google" id="ProtNLM"/>
    </source>
</evidence>
<dbReference type="RefSeq" id="WP_154379996.1">
    <property type="nucleotide sequence ID" value="NZ_WKJK01000011.1"/>
</dbReference>
<dbReference type="AlphaFoldDB" id="A0A6I2L460"/>
<dbReference type="Gene3D" id="3.60.15.10">
    <property type="entry name" value="Ribonuclease Z/Hydroxyacylglutathione hydrolase-like"/>
    <property type="match status" value="1"/>
</dbReference>
<dbReference type="EMBL" id="WKJK01000011">
    <property type="protein sequence ID" value="MRW92530.1"/>
    <property type="molecule type" value="Genomic_DNA"/>
</dbReference>
<dbReference type="SUPFAM" id="SSF56281">
    <property type="entry name" value="Metallo-hydrolase/oxidoreductase"/>
    <property type="match status" value="1"/>
</dbReference>
<evidence type="ECO:0000313" key="1">
    <source>
        <dbReference type="EMBL" id="MRW92530.1"/>
    </source>
</evidence>
<name>A0A6I2L460_9BURK</name>
<sequence>MNLNEIVAAGKSLLPELQVARTRFRAYQLGTPGSSFSYFNGATFTLIEARMNAVNTPNIKHELKQCGKSRVDVLHITSWDSDHCEAAELATILEILTPRKIEYPGYDPSTQNGKDCLAAILDYRKKDQARITTVAITPAYIKGLTSASSYGYRDVVFHPKTITDKSNDNSTVQMFRTGCFNVLSLGDVESKDIAALLKSSSLCKEVDVLILPHHGADNGFLTSDLLDVLSPKLAVCSADHSNQYGHPARPVRDLLRQKEVEVATTIRGDVLVWSENGTSTVNWVDAMAGNNEIHKHDEFAPKKFKKLNKSSDNIRAALNRKKYPN</sequence>
<accession>A0A6I2L460</accession>
<reference evidence="1 2" key="1">
    <citation type="submission" date="2019-11" db="EMBL/GenBank/DDBJ databases">
        <title>Novel species isolated from a subtropical stream in China.</title>
        <authorList>
            <person name="Lu H."/>
        </authorList>
    </citation>
    <scope>NUCLEOTIDE SEQUENCE [LARGE SCALE GENOMIC DNA]</scope>
    <source>
        <strain evidence="1 2">FT80W</strain>
    </source>
</reference>
<dbReference type="InterPro" id="IPR036866">
    <property type="entry name" value="RibonucZ/Hydroxyglut_hydro"/>
</dbReference>
<proteinExistence type="predicted"/>
<comment type="caution">
    <text evidence="1">The sequence shown here is derived from an EMBL/GenBank/DDBJ whole genome shotgun (WGS) entry which is preliminary data.</text>
</comment>
<dbReference type="PANTHER" id="PTHR30619">
    <property type="entry name" value="DNA INTERNALIZATION/COMPETENCE PROTEIN COMEC/REC2"/>
    <property type="match status" value="1"/>
</dbReference>
<evidence type="ECO:0000313" key="2">
    <source>
        <dbReference type="Proteomes" id="UP000433309"/>
    </source>
</evidence>
<gene>
    <name evidence="1" type="ORF">GJ699_21250</name>
</gene>
<protein>
    <recommendedName>
        <fullName evidence="3">MBL fold metallo-hydrolase</fullName>
    </recommendedName>
</protein>
<organism evidence="1 2">
    <name type="scientific">Duganella guangzhouensis</name>
    <dbReference type="NCBI Taxonomy" id="2666084"/>
    <lineage>
        <taxon>Bacteria</taxon>
        <taxon>Pseudomonadati</taxon>
        <taxon>Pseudomonadota</taxon>
        <taxon>Betaproteobacteria</taxon>
        <taxon>Burkholderiales</taxon>
        <taxon>Oxalobacteraceae</taxon>
        <taxon>Telluria group</taxon>
        <taxon>Duganella</taxon>
    </lineage>
</organism>
<dbReference type="Proteomes" id="UP000433309">
    <property type="component" value="Unassembled WGS sequence"/>
</dbReference>
<keyword evidence="2" id="KW-1185">Reference proteome</keyword>
<dbReference type="PANTHER" id="PTHR30619:SF1">
    <property type="entry name" value="RECOMBINATION PROTEIN 2"/>
    <property type="match status" value="1"/>
</dbReference>
<dbReference type="InterPro" id="IPR052159">
    <property type="entry name" value="Competence_DNA_uptake"/>
</dbReference>